<organism evidence="2 3">
    <name type="scientific">Rhizopogon vesiculosus</name>
    <dbReference type="NCBI Taxonomy" id="180088"/>
    <lineage>
        <taxon>Eukaryota</taxon>
        <taxon>Fungi</taxon>
        <taxon>Dikarya</taxon>
        <taxon>Basidiomycota</taxon>
        <taxon>Agaricomycotina</taxon>
        <taxon>Agaricomycetes</taxon>
        <taxon>Agaricomycetidae</taxon>
        <taxon>Boletales</taxon>
        <taxon>Suillineae</taxon>
        <taxon>Rhizopogonaceae</taxon>
        <taxon>Rhizopogon</taxon>
    </lineage>
</organism>
<reference evidence="2 3" key="1">
    <citation type="submission" date="2016-03" db="EMBL/GenBank/DDBJ databases">
        <title>Comparative genomics of the ectomycorrhizal sister species Rhizopogon vinicolor and Rhizopogon vesiculosus (Basidiomycota: Boletales) reveals a divergence of the mating type B locus.</title>
        <authorList>
            <person name="Mujic A.B."/>
            <person name="Kuo A."/>
            <person name="Tritt A."/>
            <person name="Lipzen A."/>
            <person name="Chen C."/>
            <person name="Johnson J."/>
            <person name="Sharma A."/>
            <person name="Barry K."/>
            <person name="Grigoriev I.V."/>
            <person name="Spatafora J.W."/>
        </authorList>
    </citation>
    <scope>NUCLEOTIDE SEQUENCE [LARGE SCALE GENOMIC DNA]</scope>
    <source>
        <strain evidence="2 3">AM-OR11-056</strain>
    </source>
</reference>
<dbReference type="Proteomes" id="UP000183567">
    <property type="component" value="Unassembled WGS sequence"/>
</dbReference>
<dbReference type="AlphaFoldDB" id="A0A1J8QYS8"/>
<keyword evidence="3" id="KW-1185">Reference proteome</keyword>
<sequence length="64" mass="6973">MTSWTRFLVILFSPISPIIPSSLSLSNSLSFSIMLATMAMQYPLMMLPSGQVSVLAQLLIALIV</sequence>
<keyword evidence="1" id="KW-1133">Transmembrane helix</keyword>
<evidence type="ECO:0000313" key="2">
    <source>
        <dbReference type="EMBL" id="OJA18656.1"/>
    </source>
</evidence>
<gene>
    <name evidence="2" type="ORF">AZE42_14005</name>
</gene>
<feature type="transmembrane region" description="Helical" evidence="1">
    <location>
        <begin position="42"/>
        <end position="63"/>
    </location>
</feature>
<accession>A0A1J8QYS8</accession>
<proteinExistence type="predicted"/>
<comment type="caution">
    <text evidence="2">The sequence shown here is derived from an EMBL/GenBank/DDBJ whole genome shotgun (WGS) entry which is preliminary data.</text>
</comment>
<evidence type="ECO:0000313" key="3">
    <source>
        <dbReference type="Proteomes" id="UP000183567"/>
    </source>
</evidence>
<keyword evidence="1" id="KW-0812">Transmembrane</keyword>
<keyword evidence="1" id="KW-0472">Membrane</keyword>
<evidence type="ECO:0008006" key="4">
    <source>
        <dbReference type="Google" id="ProtNLM"/>
    </source>
</evidence>
<name>A0A1J8QYS8_9AGAM</name>
<dbReference type="EMBL" id="LVVM01001373">
    <property type="protein sequence ID" value="OJA18656.1"/>
    <property type="molecule type" value="Genomic_DNA"/>
</dbReference>
<protein>
    <recommendedName>
        <fullName evidence="4">Flagellar biosynthetic protein FliP</fullName>
    </recommendedName>
</protein>
<evidence type="ECO:0000256" key="1">
    <source>
        <dbReference type="SAM" id="Phobius"/>
    </source>
</evidence>